<evidence type="ECO:0000256" key="4">
    <source>
        <dbReference type="ARBA" id="ARBA00022630"/>
    </source>
</evidence>
<accession>A0A6G1KYG9</accession>
<dbReference type="Gene3D" id="3.40.50.80">
    <property type="entry name" value="Nucleotide-binding domain of ferredoxin-NADP reductase (FNR) module"/>
    <property type="match status" value="1"/>
</dbReference>
<keyword evidence="4 8" id="KW-0285">Flavoprotein</keyword>
<feature type="binding site" evidence="8">
    <location>
        <position position="94"/>
    </location>
    <ligand>
        <name>FAD</name>
        <dbReference type="ChEBI" id="CHEBI:57692"/>
    </ligand>
</feature>
<evidence type="ECO:0000256" key="3">
    <source>
        <dbReference type="ARBA" id="ARBA00006105"/>
    </source>
</evidence>
<evidence type="ECO:0000259" key="9">
    <source>
        <dbReference type="PROSITE" id="PS51384"/>
    </source>
</evidence>
<evidence type="ECO:0000256" key="6">
    <source>
        <dbReference type="ARBA" id="ARBA00023002"/>
    </source>
</evidence>
<keyword evidence="6" id="KW-0560">Oxidoreductase</keyword>
<dbReference type="InterPro" id="IPR017938">
    <property type="entry name" value="Riboflavin_synthase-like_b-brl"/>
</dbReference>
<evidence type="ECO:0000256" key="5">
    <source>
        <dbReference type="ARBA" id="ARBA00022827"/>
    </source>
</evidence>
<dbReference type="InterPro" id="IPR039261">
    <property type="entry name" value="FNR_nucleotide-bd"/>
</dbReference>
<feature type="binding site" evidence="8">
    <location>
        <position position="120"/>
    </location>
    <ligand>
        <name>FAD</name>
        <dbReference type="ChEBI" id="CHEBI:57692"/>
    </ligand>
</feature>
<dbReference type="PROSITE" id="PS51384">
    <property type="entry name" value="FAD_FR"/>
    <property type="match status" value="1"/>
</dbReference>
<dbReference type="GO" id="GO:0016020">
    <property type="term" value="C:membrane"/>
    <property type="evidence" value="ECO:0007669"/>
    <property type="project" value="UniProtKB-SubCell"/>
</dbReference>
<organism evidence="10 11">
    <name type="scientific">Teratosphaeria nubilosa</name>
    <dbReference type="NCBI Taxonomy" id="161662"/>
    <lineage>
        <taxon>Eukaryota</taxon>
        <taxon>Fungi</taxon>
        <taxon>Dikarya</taxon>
        <taxon>Ascomycota</taxon>
        <taxon>Pezizomycotina</taxon>
        <taxon>Dothideomycetes</taxon>
        <taxon>Dothideomycetidae</taxon>
        <taxon>Mycosphaerellales</taxon>
        <taxon>Teratosphaeriaceae</taxon>
        <taxon>Teratosphaeria</taxon>
    </lineage>
</organism>
<dbReference type="CDD" id="cd06183">
    <property type="entry name" value="cyt_b5_reduct_like"/>
    <property type="match status" value="1"/>
</dbReference>
<evidence type="ECO:0000256" key="7">
    <source>
        <dbReference type="ARBA" id="ARBA00023136"/>
    </source>
</evidence>
<feature type="binding site" evidence="8">
    <location>
        <position position="92"/>
    </location>
    <ligand>
        <name>FAD</name>
        <dbReference type="ChEBI" id="CHEBI:57692"/>
    </ligand>
</feature>
<keyword evidence="5 8" id="KW-0274">FAD</keyword>
<feature type="binding site" evidence="8">
    <location>
        <position position="121"/>
    </location>
    <ligand>
        <name>FAD</name>
        <dbReference type="ChEBI" id="CHEBI:57692"/>
    </ligand>
</feature>
<dbReference type="SUPFAM" id="SSF63380">
    <property type="entry name" value="Riboflavin synthase domain-like"/>
    <property type="match status" value="1"/>
</dbReference>
<dbReference type="PANTHER" id="PTHR19370">
    <property type="entry name" value="NADH-CYTOCHROME B5 REDUCTASE"/>
    <property type="match status" value="1"/>
</dbReference>
<protein>
    <recommendedName>
        <fullName evidence="9">FAD-binding FR-type domain-containing protein</fullName>
    </recommendedName>
</protein>
<dbReference type="InterPro" id="IPR017927">
    <property type="entry name" value="FAD-bd_FR_type"/>
</dbReference>
<dbReference type="Proteomes" id="UP000799436">
    <property type="component" value="Unassembled WGS sequence"/>
</dbReference>
<evidence type="ECO:0000256" key="1">
    <source>
        <dbReference type="ARBA" id="ARBA00001974"/>
    </source>
</evidence>
<comment type="subcellular location">
    <subcellularLocation>
        <location evidence="2">Membrane</location>
    </subcellularLocation>
</comment>
<feature type="binding site" evidence="8">
    <location>
        <position position="111"/>
    </location>
    <ligand>
        <name>FAD</name>
        <dbReference type="ChEBI" id="CHEBI:57692"/>
    </ligand>
</feature>
<dbReference type="AlphaFoldDB" id="A0A6G1KYG9"/>
<reference evidence="10" key="1">
    <citation type="journal article" date="2020" name="Stud. Mycol.">
        <title>101 Dothideomycetes genomes: a test case for predicting lifestyles and emergence of pathogens.</title>
        <authorList>
            <person name="Haridas S."/>
            <person name="Albert R."/>
            <person name="Binder M."/>
            <person name="Bloem J."/>
            <person name="Labutti K."/>
            <person name="Salamov A."/>
            <person name="Andreopoulos B."/>
            <person name="Baker S."/>
            <person name="Barry K."/>
            <person name="Bills G."/>
            <person name="Bluhm B."/>
            <person name="Cannon C."/>
            <person name="Castanera R."/>
            <person name="Culley D."/>
            <person name="Daum C."/>
            <person name="Ezra D."/>
            <person name="Gonzalez J."/>
            <person name="Henrissat B."/>
            <person name="Kuo A."/>
            <person name="Liang C."/>
            <person name="Lipzen A."/>
            <person name="Lutzoni F."/>
            <person name="Magnuson J."/>
            <person name="Mondo S."/>
            <person name="Nolan M."/>
            <person name="Ohm R."/>
            <person name="Pangilinan J."/>
            <person name="Park H.-J."/>
            <person name="Ramirez L."/>
            <person name="Alfaro M."/>
            <person name="Sun H."/>
            <person name="Tritt A."/>
            <person name="Yoshinaga Y."/>
            <person name="Zwiers L.-H."/>
            <person name="Turgeon B."/>
            <person name="Goodwin S."/>
            <person name="Spatafora J."/>
            <person name="Crous P."/>
            <person name="Grigoriev I."/>
        </authorList>
    </citation>
    <scope>NUCLEOTIDE SEQUENCE</scope>
    <source>
        <strain evidence="10">CBS 116005</strain>
    </source>
</reference>
<dbReference type="EMBL" id="ML995901">
    <property type="protein sequence ID" value="KAF2765084.1"/>
    <property type="molecule type" value="Genomic_DNA"/>
</dbReference>
<dbReference type="InterPro" id="IPR001834">
    <property type="entry name" value="CBR-like"/>
</dbReference>
<comment type="cofactor">
    <cofactor evidence="1 8">
        <name>FAD</name>
        <dbReference type="ChEBI" id="CHEBI:57692"/>
    </cofactor>
</comment>
<dbReference type="PANTHER" id="PTHR19370:SF189">
    <property type="entry name" value="CYTOCHROME C MITOCHONDRIAL IMPORT FACTOR CYC2"/>
    <property type="match status" value="1"/>
</dbReference>
<name>A0A6G1KYG9_9PEZI</name>
<evidence type="ECO:0000256" key="8">
    <source>
        <dbReference type="PIRSR" id="PIRSR601834-1"/>
    </source>
</evidence>
<keyword evidence="7" id="KW-0472">Membrane</keyword>
<dbReference type="GO" id="GO:0016491">
    <property type="term" value="F:oxidoreductase activity"/>
    <property type="evidence" value="ECO:0007669"/>
    <property type="project" value="UniProtKB-KW"/>
</dbReference>
<feature type="domain" description="FAD-binding FR-type" evidence="9">
    <location>
        <begin position="37"/>
        <end position="145"/>
    </location>
</feature>
<dbReference type="OrthoDB" id="432685at2759"/>
<proteinExistence type="inferred from homology"/>
<dbReference type="SUPFAM" id="SSF52343">
    <property type="entry name" value="Ferredoxin reductase-like, C-terminal NADP-linked domain"/>
    <property type="match status" value="1"/>
</dbReference>
<evidence type="ECO:0000313" key="10">
    <source>
        <dbReference type="EMBL" id="KAF2765084.1"/>
    </source>
</evidence>
<comment type="similarity">
    <text evidence="3">Belongs to the flavoprotein pyridine nucleotide cytochrome reductase family.</text>
</comment>
<gene>
    <name evidence="10" type="ORF">EJ03DRAFT_345881</name>
</gene>
<keyword evidence="11" id="KW-1185">Reference proteome</keyword>
<evidence type="ECO:0000256" key="2">
    <source>
        <dbReference type="ARBA" id="ARBA00004370"/>
    </source>
</evidence>
<dbReference type="Gene3D" id="2.40.30.10">
    <property type="entry name" value="Translation factors"/>
    <property type="match status" value="1"/>
</dbReference>
<sequence>MVWAIVPVSAAMASMPGYALRSWLDGEKREGNNPKPGDFVKYALVRKEDVSSTCSIFTLRPAGATVVDTEALLDKKALTSLQFKQPQIQVARNYTLLPPVDGQDLLELRFLIRKEHNGEVSSYIHRLDLGSEIEIRGPSVEYIIPEDVESIIFLAGGTGIAPALQIAAKRDDQTYMEILWASRRREDCRGGVSDSGPNTNARGWNLFGWRRSTSSDKDLAARRSRSESNAIVAQLDATKSSQSSLSVDYYVDEEGTMVRSRDIGQRLRLTPAAGNGDRLIFISGPEGFINYWAGPKQWAGGREVQGPLNGVLGSMDLMDWKVIKL</sequence>
<evidence type="ECO:0000313" key="11">
    <source>
        <dbReference type="Proteomes" id="UP000799436"/>
    </source>
</evidence>
<dbReference type="Pfam" id="PF00970">
    <property type="entry name" value="FAD_binding_6"/>
    <property type="match status" value="1"/>
</dbReference>
<dbReference type="InterPro" id="IPR008333">
    <property type="entry name" value="Cbr1-like_FAD-bd_dom"/>
</dbReference>
<dbReference type="GO" id="GO:0005739">
    <property type="term" value="C:mitochondrion"/>
    <property type="evidence" value="ECO:0007669"/>
    <property type="project" value="TreeGrafter"/>
</dbReference>